<gene>
    <name evidence="17" type="primary">Gtf2e1_0</name>
    <name evidence="17" type="ORF">PTIVIO_R05500</name>
</gene>
<name>A0A7K6BK23_PTIVI</name>
<accession>A0A7K6BK23</accession>
<evidence type="ECO:0000256" key="11">
    <source>
        <dbReference type="ARBA" id="ARBA00025581"/>
    </source>
</evidence>
<dbReference type="Gene3D" id="6.10.140.1250">
    <property type="match status" value="1"/>
</dbReference>
<comment type="subunit">
    <text evidence="12">Tetramer of two alpha and two beta chains. Interacts with TAF6/TAFII80. Interacts with ATF7IP. Interacts with SND1. Part of TBP-based Pol II pre-initiation complex (PIC), in which Pol II core assembles with general transcription factors and other specific initiation factors including GTF2E1, GTF2E2, GTF2F1, GTF2F2, TCEA1, ERCC2, ERCC3, GTF2H2, GTF2H3, GTF2H4, GTF2H5, GTF2A1, GTF2A2, GTF2B and TBP; this large multi-subunit PIC complex mediates DNA unwinding and targets Pol II core to the transcription start site where the first phosphodiester bond forms.</text>
</comment>
<dbReference type="InterPro" id="IPR013083">
    <property type="entry name" value="Znf_RING/FYVE/PHD"/>
</dbReference>
<evidence type="ECO:0000256" key="10">
    <source>
        <dbReference type="ARBA" id="ARBA00023242"/>
    </source>
</evidence>
<dbReference type="Gene3D" id="3.30.40.10">
    <property type="entry name" value="Zinc/RING finger domain, C3HC4 (zinc finger)"/>
    <property type="match status" value="1"/>
</dbReference>
<dbReference type="InterPro" id="IPR002853">
    <property type="entry name" value="TFIIE_asu"/>
</dbReference>
<evidence type="ECO:0000313" key="18">
    <source>
        <dbReference type="Proteomes" id="UP000584880"/>
    </source>
</evidence>
<keyword evidence="4" id="KW-0479">Metal-binding</keyword>
<dbReference type="PANTHER" id="PTHR13097">
    <property type="entry name" value="TRANSCRIPTION INITIATION FACTOR IIE, ALPHA SUBUNIT"/>
    <property type="match status" value="1"/>
</dbReference>
<keyword evidence="9" id="KW-0804">Transcription</keyword>
<evidence type="ECO:0000256" key="5">
    <source>
        <dbReference type="ARBA" id="ARBA00022771"/>
    </source>
</evidence>
<evidence type="ECO:0000256" key="9">
    <source>
        <dbReference type="ARBA" id="ARBA00023163"/>
    </source>
</evidence>
<dbReference type="InterPro" id="IPR039997">
    <property type="entry name" value="TFE"/>
</dbReference>
<dbReference type="GO" id="GO:0006367">
    <property type="term" value="P:transcription initiation at RNA polymerase II promoter"/>
    <property type="evidence" value="ECO:0007669"/>
    <property type="project" value="InterPro"/>
</dbReference>
<evidence type="ECO:0000256" key="2">
    <source>
        <dbReference type="ARBA" id="ARBA00008947"/>
    </source>
</evidence>
<keyword evidence="7" id="KW-0007">Acetylation</keyword>
<keyword evidence="6" id="KW-0862">Zinc</keyword>
<evidence type="ECO:0000256" key="3">
    <source>
        <dbReference type="ARBA" id="ARBA00022553"/>
    </source>
</evidence>
<evidence type="ECO:0000256" key="7">
    <source>
        <dbReference type="ARBA" id="ARBA00022990"/>
    </source>
</evidence>
<evidence type="ECO:0000256" key="13">
    <source>
        <dbReference type="ARBA" id="ARBA00073913"/>
    </source>
</evidence>
<feature type="region of interest" description="Disordered" evidence="15">
    <location>
        <begin position="325"/>
        <end position="373"/>
    </location>
</feature>
<sequence length="423" mass="47718">MEEQNVTTEVPAALKRLAKYVVRGFYGVEYSLALDVLIRYACVKEDDLLQLLKYEHKQLRTVLNTLRADKLVKLRVRVETGPNGKSTRHNYYYINYKVLVDVVKYKLDHVRRKIEADERDSTTRSSFKCPSCSSTYTDLEVNQLFDAFTGTFRCTYCNTEVEEDGSAFPKHDARTLLAKFNEQIEPVFVLLRETEDIVLPCDLLEPQPTEIPELSESFDPKSGSSVLESCSRPEKWAHKSSSFGITYTQDLIIDVQDSRHKKKRRGKATEKQPIWLSQGTMEGVATATNNTVGVNASEETEESVKETVTDNEIIKTLLIHELKSSSSTDQAPVVKSTLHGSGSGNSEFEDDAKHSRGAGKKVAGSNLEQEEEQETLGPILMVAGQPRSYGEVSEKPELVSLMTNEERETYIKLAQEMFQSVFE</sequence>
<feature type="domain" description="HTH TFE/IIEalpha-type" evidence="16">
    <location>
        <begin position="14"/>
        <end position="104"/>
    </location>
</feature>
<dbReference type="GO" id="GO:0008270">
    <property type="term" value="F:zinc ion binding"/>
    <property type="evidence" value="ECO:0007669"/>
    <property type="project" value="UniProtKB-KW"/>
</dbReference>
<evidence type="ECO:0000256" key="8">
    <source>
        <dbReference type="ARBA" id="ARBA00023015"/>
    </source>
</evidence>
<protein>
    <recommendedName>
        <fullName evidence="13">General transcription factor IIE subunit 1</fullName>
    </recommendedName>
    <alternativeName>
        <fullName evidence="14">Transcription initiation factor IIE subunit alpha</fullName>
    </alternativeName>
</protein>
<evidence type="ECO:0000259" key="16">
    <source>
        <dbReference type="PROSITE" id="PS51344"/>
    </source>
</evidence>
<evidence type="ECO:0000256" key="12">
    <source>
        <dbReference type="ARBA" id="ARBA00065242"/>
    </source>
</evidence>
<comment type="subcellular location">
    <subcellularLocation>
        <location evidence="1">Nucleus</location>
    </subcellularLocation>
</comment>
<comment type="function">
    <text evidence="11">Recruits TFIIH to the initiation complex and stimulates the RNA polymerase II C-terminal domain kinase and DNA-dependent ATPase activities of TFIIH. Both TFIIH and TFIIE are required for promoter clearance by RNA polymerase.</text>
</comment>
<dbReference type="SUPFAM" id="SSF57783">
    <property type="entry name" value="Zinc beta-ribbon"/>
    <property type="match status" value="1"/>
</dbReference>
<evidence type="ECO:0000256" key="1">
    <source>
        <dbReference type="ARBA" id="ARBA00004123"/>
    </source>
</evidence>
<comment type="caution">
    <text evidence="17">The sequence shown here is derived from an EMBL/GenBank/DDBJ whole genome shotgun (WGS) entry which is preliminary data.</text>
</comment>
<dbReference type="PROSITE" id="PS51344">
    <property type="entry name" value="HTH_TFE_IIE"/>
    <property type="match status" value="1"/>
</dbReference>
<evidence type="ECO:0000256" key="4">
    <source>
        <dbReference type="ARBA" id="ARBA00022723"/>
    </source>
</evidence>
<dbReference type="InterPro" id="IPR021600">
    <property type="entry name" value="TFIIE_asu_C"/>
</dbReference>
<evidence type="ECO:0000313" key="17">
    <source>
        <dbReference type="EMBL" id="NWV02706.1"/>
    </source>
</evidence>
<proteinExistence type="inferred from homology"/>
<comment type="similarity">
    <text evidence="2">Belongs to the TFIIE alpha subunit family.</text>
</comment>
<keyword evidence="5" id="KW-0863">Zinc-finger</keyword>
<evidence type="ECO:0000256" key="14">
    <source>
        <dbReference type="ARBA" id="ARBA00080958"/>
    </source>
</evidence>
<dbReference type="InterPro" id="IPR017919">
    <property type="entry name" value="TFIIE/TFIIEa_HTH"/>
</dbReference>
<feature type="non-terminal residue" evidence="17">
    <location>
        <position position="423"/>
    </location>
</feature>
<reference evidence="17 18" key="1">
    <citation type="submission" date="2019-09" db="EMBL/GenBank/DDBJ databases">
        <title>Bird 10,000 Genomes (B10K) Project - Family phase.</title>
        <authorList>
            <person name="Zhang G."/>
        </authorList>
    </citation>
    <scope>NUCLEOTIDE SEQUENCE [LARGE SCALE GENOMIC DNA]</scope>
    <source>
        <strain evidence="17">B10K-DU-012-10</strain>
        <tissue evidence="17">Blood</tissue>
    </source>
</reference>
<dbReference type="Pfam" id="PF02002">
    <property type="entry name" value="TFIIE_alpha"/>
    <property type="match status" value="1"/>
</dbReference>
<dbReference type="FunFam" id="3.30.40.10:FF:000087">
    <property type="entry name" value="General transcription factor IIE subunit 1"/>
    <property type="match status" value="1"/>
</dbReference>
<keyword evidence="3" id="KW-0597">Phosphoprotein</keyword>
<dbReference type="AlphaFoldDB" id="A0A7K6BK23"/>
<keyword evidence="18" id="KW-1185">Reference proteome</keyword>
<dbReference type="InterPro" id="IPR024550">
    <property type="entry name" value="TFIIEa/SarR/Rpc3_HTH_dom"/>
</dbReference>
<dbReference type="GO" id="GO:0005673">
    <property type="term" value="C:transcription factor TFIIE complex"/>
    <property type="evidence" value="ECO:0007669"/>
    <property type="project" value="TreeGrafter"/>
</dbReference>
<dbReference type="PANTHER" id="PTHR13097:SF10">
    <property type="entry name" value="HTH TFE_IIEALPHA-TYPE DOMAIN-CONTAINING PROTEIN"/>
    <property type="match status" value="1"/>
</dbReference>
<dbReference type="Pfam" id="PF11521">
    <property type="entry name" value="TFIIE-A_C"/>
    <property type="match status" value="1"/>
</dbReference>
<dbReference type="SMART" id="SM00531">
    <property type="entry name" value="TFIIE"/>
    <property type="match status" value="1"/>
</dbReference>
<keyword evidence="8" id="KW-0805">Transcription regulation</keyword>
<keyword evidence="10" id="KW-0539">Nucleus</keyword>
<organism evidence="17 18">
    <name type="scientific">Ptilonorhynchus violaceus</name>
    <name type="common">Satin bowerbird</name>
    <name type="synonym">Pyrrhocorax violaceus</name>
    <dbReference type="NCBI Taxonomy" id="28724"/>
    <lineage>
        <taxon>Eukaryota</taxon>
        <taxon>Metazoa</taxon>
        <taxon>Chordata</taxon>
        <taxon>Craniata</taxon>
        <taxon>Vertebrata</taxon>
        <taxon>Euteleostomi</taxon>
        <taxon>Archelosauria</taxon>
        <taxon>Archosauria</taxon>
        <taxon>Dinosauria</taxon>
        <taxon>Saurischia</taxon>
        <taxon>Theropoda</taxon>
        <taxon>Coelurosauria</taxon>
        <taxon>Aves</taxon>
        <taxon>Neognathae</taxon>
        <taxon>Neoaves</taxon>
        <taxon>Telluraves</taxon>
        <taxon>Australaves</taxon>
        <taxon>Passeriformes</taxon>
        <taxon>Ptilonorhynchidae</taxon>
        <taxon>Ptilonorhynchus</taxon>
    </lineage>
</organism>
<dbReference type="EMBL" id="VZRJ01000578">
    <property type="protein sequence ID" value="NWV02706.1"/>
    <property type="molecule type" value="Genomic_DNA"/>
</dbReference>
<evidence type="ECO:0000256" key="15">
    <source>
        <dbReference type="SAM" id="MobiDB-lite"/>
    </source>
</evidence>
<dbReference type="Proteomes" id="UP000584880">
    <property type="component" value="Unassembled WGS sequence"/>
</dbReference>
<evidence type="ECO:0000256" key="6">
    <source>
        <dbReference type="ARBA" id="ARBA00022833"/>
    </source>
</evidence>
<feature type="non-terminal residue" evidence="17">
    <location>
        <position position="1"/>
    </location>
</feature>